<evidence type="ECO:0000313" key="4">
    <source>
        <dbReference type="EMBL" id="CAL1400410.1"/>
    </source>
</evidence>
<feature type="compositionally biased region" description="Pro residues" evidence="2">
    <location>
        <begin position="115"/>
        <end position="125"/>
    </location>
</feature>
<evidence type="ECO:0000313" key="5">
    <source>
        <dbReference type="Proteomes" id="UP001497516"/>
    </source>
</evidence>
<organism evidence="4 5">
    <name type="scientific">Linum trigynum</name>
    <dbReference type="NCBI Taxonomy" id="586398"/>
    <lineage>
        <taxon>Eukaryota</taxon>
        <taxon>Viridiplantae</taxon>
        <taxon>Streptophyta</taxon>
        <taxon>Embryophyta</taxon>
        <taxon>Tracheophyta</taxon>
        <taxon>Spermatophyta</taxon>
        <taxon>Magnoliopsida</taxon>
        <taxon>eudicotyledons</taxon>
        <taxon>Gunneridae</taxon>
        <taxon>Pentapetalae</taxon>
        <taxon>rosids</taxon>
        <taxon>fabids</taxon>
        <taxon>Malpighiales</taxon>
        <taxon>Linaceae</taxon>
        <taxon>Linum</taxon>
    </lineage>
</organism>
<dbReference type="SUPFAM" id="SSF50630">
    <property type="entry name" value="Acid proteases"/>
    <property type="match status" value="1"/>
</dbReference>
<sequence length="141" mass="16042">MLLSPQNQFQLYALAEKLTSPVPSNLLLPFARNKQMSSSPECAALNVSSCRSDQCLYQVNYSDGSFTVGDFVTETLSLGRSRSVSKNPRMRPRQRMPLHQRWYPRLRRRPALPHQSPPRSEPPRSPTVSSTAIQPLRLLHQ</sequence>
<accession>A0AAV2FPX9</accession>
<dbReference type="EMBL" id="OZ034820">
    <property type="protein sequence ID" value="CAL1400410.1"/>
    <property type="molecule type" value="Genomic_DNA"/>
</dbReference>
<dbReference type="Pfam" id="PF14543">
    <property type="entry name" value="TAXi_N"/>
    <property type="match status" value="1"/>
</dbReference>
<dbReference type="Proteomes" id="UP001497516">
    <property type="component" value="Chromosome 7"/>
</dbReference>
<evidence type="ECO:0000259" key="3">
    <source>
        <dbReference type="Pfam" id="PF14543"/>
    </source>
</evidence>
<feature type="compositionally biased region" description="Basic residues" evidence="2">
    <location>
        <begin position="88"/>
        <end position="111"/>
    </location>
</feature>
<gene>
    <name evidence="4" type="ORF">LTRI10_LOCUS40542</name>
</gene>
<protein>
    <recommendedName>
        <fullName evidence="3">Xylanase inhibitor N-terminal domain-containing protein</fullName>
    </recommendedName>
</protein>
<evidence type="ECO:0000256" key="1">
    <source>
        <dbReference type="ARBA" id="ARBA00007447"/>
    </source>
</evidence>
<proteinExistence type="inferred from homology"/>
<comment type="similarity">
    <text evidence="1">Belongs to the peptidase A1 family.</text>
</comment>
<dbReference type="InterPro" id="IPR032861">
    <property type="entry name" value="TAXi_N"/>
</dbReference>
<dbReference type="Gene3D" id="2.40.70.10">
    <property type="entry name" value="Acid Proteases"/>
    <property type="match status" value="1"/>
</dbReference>
<evidence type="ECO:0000256" key="2">
    <source>
        <dbReference type="SAM" id="MobiDB-lite"/>
    </source>
</evidence>
<keyword evidence="5" id="KW-1185">Reference proteome</keyword>
<reference evidence="4 5" key="1">
    <citation type="submission" date="2024-04" db="EMBL/GenBank/DDBJ databases">
        <authorList>
            <person name="Fracassetti M."/>
        </authorList>
    </citation>
    <scope>NUCLEOTIDE SEQUENCE [LARGE SCALE GENOMIC DNA]</scope>
</reference>
<dbReference type="AlphaFoldDB" id="A0AAV2FPX9"/>
<feature type="domain" description="Xylanase inhibitor N-terminal" evidence="3">
    <location>
        <begin position="37"/>
        <end position="83"/>
    </location>
</feature>
<name>A0AAV2FPX9_9ROSI</name>
<dbReference type="InterPro" id="IPR021109">
    <property type="entry name" value="Peptidase_aspartic_dom_sf"/>
</dbReference>
<feature type="region of interest" description="Disordered" evidence="2">
    <location>
        <begin position="78"/>
        <end position="141"/>
    </location>
</feature>